<evidence type="ECO:0000313" key="2">
    <source>
        <dbReference type="EMBL" id="GEU36448.1"/>
    </source>
</evidence>
<dbReference type="AlphaFoldDB" id="A0A6L2JHH1"/>
<evidence type="ECO:0000256" key="1">
    <source>
        <dbReference type="SAM" id="Coils"/>
    </source>
</evidence>
<keyword evidence="1" id="KW-0175">Coiled coil</keyword>
<gene>
    <name evidence="2" type="ORF">Tci_008426</name>
</gene>
<comment type="caution">
    <text evidence="2">The sequence shown here is derived from an EMBL/GenBank/DDBJ whole genome shotgun (WGS) entry which is preliminary data.</text>
</comment>
<sequence length="729" mass="84293">MMTLQFADTHNMVAFLSKPAESDGFEQIVDFLNAHLIRYALTVNPTIYISFIEQLWSTAMAKTINREAQLHAKVDGKKIIVTESFVRRDLRLADEEGIDCLPNFTIFEQIALMGKPTRKDTHVPQPSGPTASVLDKATYKELGDSLVRAATIDSSLEIEHDNGSLKLDELMALCTTLQNKILDLEKTTTTQRNKIASLKRRVKKLEKKNRSRTHRLKRLYKVGLTARVESSGDEKSLGEDVSKQVKRIDAIDADEEITLVSVQDEVVSNDANKEMFDVDVLGGEEMFVAWQNENVDKGKRIMLEEPVKPKKKDQIRLDEEAAKKLQVEFDEEERLARERVEKKRKSCYALIEEWDDIQAKTDADHQLAKRLQAKEKEELLISVKLYIFKTLKYRLKQPKTYPKCNTIELGGVKDASQLFIAKKATLFQQLLEKIRKHFAAKRAEEERNKPPTKAQHRKIMCTYLKNMEGYKLKDLKLKEFDSIQEMFDKAFKRVNTFEDFKTELVKGKEKRAGEELKLIPLAVKSPKIVDWKIHKEGKKCYYQIVRADGKSRMYMIFSQMLKSFNREDLEDLYKLVKARYGSIRPVESIEYLLWSDMQIMFEPHVEDELLMKKLDGFEEEYQVLGRIIKSLLDVVGITDAEVYVYTALMKLEDVLSWLLVERKCDVIAVIRNATALFKLEVGKQFMEEMVVRELLEAYTVGNEKVHHKTVNVVEKGSTIKQMMMNVVDS</sequence>
<reference evidence="2" key="1">
    <citation type="journal article" date="2019" name="Sci. Rep.">
        <title>Draft genome of Tanacetum cinerariifolium, the natural source of mosquito coil.</title>
        <authorList>
            <person name="Yamashiro T."/>
            <person name="Shiraishi A."/>
            <person name="Satake H."/>
            <person name="Nakayama K."/>
        </authorList>
    </citation>
    <scope>NUCLEOTIDE SEQUENCE</scope>
</reference>
<proteinExistence type="predicted"/>
<protein>
    <recommendedName>
        <fullName evidence="3">Xylulose kinase-1</fullName>
    </recommendedName>
</protein>
<accession>A0A6L2JHH1</accession>
<feature type="coiled-coil region" evidence="1">
    <location>
        <begin position="167"/>
        <end position="215"/>
    </location>
</feature>
<name>A0A6L2JHH1_TANCI</name>
<organism evidence="2">
    <name type="scientific">Tanacetum cinerariifolium</name>
    <name type="common">Dalmatian daisy</name>
    <name type="synonym">Chrysanthemum cinerariifolium</name>
    <dbReference type="NCBI Taxonomy" id="118510"/>
    <lineage>
        <taxon>Eukaryota</taxon>
        <taxon>Viridiplantae</taxon>
        <taxon>Streptophyta</taxon>
        <taxon>Embryophyta</taxon>
        <taxon>Tracheophyta</taxon>
        <taxon>Spermatophyta</taxon>
        <taxon>Magnoliopsida</taxon>
        <taxon>eudicotyledons</taxon>
        <taxon>Gunneridae</taxon>
        <taxon>Pentapetalae</taxon>
        <taxon>asterids</taxon>
        <taxon>campanulids</taxon>
        <taxon>Asterales</taxon>
        <taxon>Asteraceae</taxon>
        <taxon>Asteroideae</taxon>
        <taxon>Anthemideae</taxon>
        <taxon>Anthemidinae</taxon>
        <taxon>Tanacetum</taxon>
    </lineage>
</organism>
<evidence type="ECO:0008006" key="3">
    <source>
        <dbReference type="Google" id="ProtNLM"/>
    </source>
</evidence>
<dbReference type="EMBL" id="BKCJ010000811">
    <property type="protein sequence ID" value="GEU36448.1"/>
    <property type="molecule type" value="Genomic_DNA"/>
</dbReference>